<protein>
    <submittedName>
        <fullName evidence="2">Helix-turn-helix transcriptional regulator</fullName>
    </submittedName>
</protein>
<accession>A0A5C8V7R5</accession>
<comment type="caution">
    <text evidence="2">The sequence shown here is derived from an EMBL/GenBank/DDBJ whole genome shotgun (WGS) entry which is preliminary data.</text>
</comment>
<sequence length="104" mass="11945">MLPTADTEKLFANGMGLHMVHVVGPFLKQKRKNVFVTQKAIYSQGYAQSFISDFENGKRKADLKLIGVYAKALHMEFYDLLIEVIEVQKSLLDEEIQKLKDLRN</sequence>
<dbReference type="InterPro" id="IPR001387">
    <property type="entry name" value="Cro/C1-type_HTH"/>
</dbReference>
<gene>
    <name evidence="2" type="ORF">FVB32_05360</name>
</gene>
<evidence type="ECO:0000259" key="1">
    <source>
        <dbReference type="PROSITE" id="PS50943"/>
    </source>
</evidence>
<evidence type="ECO:0000313" key="2">
    <source>
        <dbReference type="EMBL" id="TXN37717.1"/>
    </source>
</evidence>
<dbReference type="SUPFAM" id="SSF47413">
    <property type="entry name" value="lambda repressor-like DNA-binding domains"/>
    <property type="match status" value="1"/>
</dbReference>
<keyword evidence="3" id="KW-1185">Reference proteome</keyword>
<dbReference type="GO" id="GO:0003677">
    <property type="term" value="F:DNA binding"/>
    <property type="evidence" value="ECO:0007669"/>
    <property type="project" value="InterPro"/>
</dbReference>
<dbReference type="EMBL" id="VRUR01000001">
    <property type="protein sequence ID" value="TXN37717.1"/>
    <property type="molecule type" value="Genomic_DNA"/>
</dbReference>
<name>A0A5C8V7R5_9FLAO</name>
<reference evidence="2 3" key="1">
    <citation type="submission" date="2019-08" db="EMBL/GenBank/DDBJ databases">
        <title>Professor.</title>
        <authorList>
            <person name="Park J.S."/>
        </authorList>
    </citation>
    <scope>NUCLEOTIDE SEQUENCE [LARGE SCALE GENOMIC DNA]</scope>
    <source>
        <strain evidence="2 3">176CP5-101</strain>
    </source>
</reference>
<proteinExistence type="predicted"/>
<dbReference type="Gene3D" id="1.10.260.40">
    <property type="entry name" value="lambda repressor-like DNA-binding domains"/>
    <property type="match status" value="1"/>
</dbReference>
<dbReference type="RefSeq" id="WP_147741917.1">
    <property type="nucleotide sequence ID" value="NZ_VRUR01000001.1"/>
</dbReference>
<evidence type="ECO:0000313" key="3">
    <source>
        <dbReference type="Proteomes" id="UP000321456"/>
    </source>
</evidence>
<feature type="domain" description="HTH cro/C1-type" evidence="1">
    <location>
        <begin position="45"/>
        <end position="80"/>
    </location>
</feature>
<dbReference type="Proteomes" id="UP000321456">
    <property type="component" value="Unassembled WGS sequence"/>
</dbReference>
<organism evidence="2 3">
    <name type="scientific">Flagellimonas hymeniacidonis</name>
    <dbReference type="NCBI Taxonomy" id="2603628"/>
    <lineage>
        <taxon>Bacteria</taxon>
        <taxon>Pseudomonadati</taxon>
        <taxon>Bacteroidota</taxon>
        <taxon>Flavobacteriia</taxon>
        <taxon>Flavobacteriales</taxon>
        <taxon>Flavobacteriaceae</taxon>
        <taxon>Flagellimonas</taxon>
    </lineage>
</organism>
<dbReference type="InterPro" id="IPR010982">
    <property type="entry name" value="Lambda_DNA-bd_dom_sf"/>
</dbReference>
<dbReference type="AlphaFoldDB" id="A0A5C8V7R5"/>
<dbReference type="CDD" id="cd00093">
    <property type="entry name" value="HTH_XRE"/>
    <property type="match status" value="1"/>
</dbReference>
<dbReference type="PROSITE" id="PS50943">
    <property type="entry name" value="HTH_CROC1"/>
    <property type="match status" value="1"/>
</dbReference>